<dbReference type="InterPro" id="IPR010084">
    <property type="entry name" value="FabZ"/>
</dbReference>
<dbReference type="InterPro" id="IPR013114">
    <property type="entry name" value="FabA_FabZ"/>
</dbReference>
<keyword evidence="6" id="KW-0441">Lipid A biosynthesis</keyword>
<keyword evidence="5" id="KW-0444">Lipid biosynthesis</keyword>
<proteinExistence type="inferred from homology"/>
<dbReference type="InterPro" id="IPR011334">
    <property type="entry name" value="UDP-acyl_GlcNac_deAcase_C"/>
</dbReference>
<evidence type="ECO:0000256" key="8">
    <source>
        <dbReference type="ARBA" id="ARBA00023239"/>
    </source>
</evidence>
<dbReference type="Pfam" id="PF03331">
    <property type="entry name" value="LpxC"/>
    <property type="match status" value="2"/>
</dbReference>
<dbReference type="Gene3D" id="3.30.1700.10">
    <property type="entry name" value="lpxc deacetylase, domain 2"/>
    <property type="match status" value="1"/>
</dbReference>
<sequence length="300" mass="33611">RSPALGTQYTTLQSLESEFVDEFAPARTFCFLSEIEQLKKAGLIKGGGLHNAIVIYDSDRGQVEVDRIRQTLNVNGDAFVGKTGIINDIPLRFHNEPVRHKTLDLLGDLFLIGVPIKGHVLAARSGHKANVELARRMRELYKKKRIAGRYPSKAKEAFFDINGILEIMPHRYPFLLIDRVVDLIPDKRVVAIKNVTINEPFFQGHFPGHPIMPGVMILEAMAQAGGILLLNAIPDPKTKVVYFMSIDNAKFRKPVLPGDQLRFELEMQAFRRNTCKMSGQAFVDDAVVASADLMAMVMDR</sequence>
<dbReference type="InterPro" id="IPR029069">
    <property type="entry name" value="HotDog_dom_sf"/>
</dbReference>
<protein>
    <recommendedName>
        <fullName evidence="3">3-hydroxyacyl-[acyl-carrier-protein] dehydratase</fullName>
        <ecNumber evidence="3">4.2.1.59</ecNumber>
    </recommendedName>
</protein>
<comment type="caution">
    <text evidence="10">The sequence shown here is derived from an EMBL/GenBank/DDBJ whole genome shotgun (WGS) entry which is preliminary data.</text>
</comment>
<keyword evidence="4" id="KW-0963">Cytoplasm</keyword>
<dbReference type="SUPFAM" id="SSF54211">
    <property type="entry name" value="Ribosomal protein S5 domain 2-like"/>
    <property type="match status" value="1"/>
</dbReference>
<dbReference type="AlphaFoldDB" id="A0A855X245"/>
<dbReference type="EC" id="4.2.1.59" evidence="3"/>
<accession>A0A855X245</accession>
<dbReference type="NCBIfam" id="NF000582">
    <property type="entry name" value="PRK00006.1"/>
    <property type="match status" value="1"/>
</dbReference>
<dbReference type="GO" id="GO:0009245">
    <property type="term" value="P:lipid A biosynthetic process"/>
    <property type="evidence" value="ECO:0007669"/>
    <property type="project" value="UniProtKB-KW"/>
</dbReference>
<dbReference type="InterPro" id="IPR020568">
    <property type="entry name" value="Ribosomal_Su5_D2-typ_SF"/>
</dbReference>
<feature type="non-terminal residue" evidence="10">
    <location>
        <position position="1"/>
    </location>
</feature>
<reference evidence="10 11" key="1">
    <citation type="journal article" date="2018" name="ISME J.">
        <title>A methanotrophic archaeon couples anaerobic oxidation of methane to Fe(III) reduction.</title>
        <authorList>
            <person name="Cai C."/>
            <person name="Leu A.O."/>
            <person name="Xie G.J."/>
            <person name="Guo J."/>
            <person name="Feng Y."/>
            <person name="Zhao J.X."/>
            <person name="Tyson G.W."/>
            <person name="Yuan Z."/>
            <person name="Hu S."/>
        </authorList>
    </citation>
    <scope>NUCLEOTIDE SEQUENCE [LARGE SCALE GENOMIC DNA]</scope>
    <source>
        <strain evidence="10">FeB_12</strain>
    </source>
</reference>
<dbReference type="GO" id="GO:0005737">
    <property type="term" value="C:cytoplasm"/>
    <property type="evidence" value="ECO:0007669"/>
    <property type="project" value="UniProtKB-SubCell"/>
</dbReference>
<evidence type="ECO:0000256" key="1">
    <source>
        <dbReference type="ARBA" id="ARBA00002923"/>
    </source>
</evidence>
<dbReference type="Proteomes" id="UP000250918">
    <property type="component" value="Unassembled WGS sequence"/>
</dbReference>
<dbReference type="CDD" id="cd01288">
    <property type="entry name" value="FabZ"/>
    <property type="match status" value="1"/>
</dbReference>
<dbReference type="EMBL" id="PQAP01000150">
    <property type="protein sequence ID" value="PWB70246.1"/>
    <property type="molecule type" value="Genomic_DNA"/>
</dbReference>
<evidence type="ECO:0000313" key="10">
    <source>
        <dbReference type="EMBL" id="PWB70246.1"/>
    </source>
</evidence>
<dbReference type="InterPro" id="IPR004463">
    <property type="entry name" value="UDP-acyl_GlcNac_deAcase"/>
</dbReference>
<comment type="function">
    <text evidence="9">Involved in unsaturated fatty acids biosynthesis. Catalyzes the dehydration of short chain beta-hydroxyacyl-ACPs and long chain saturated and unsaturated beta-hydroxyacyl-ACPs.</text>
</comment>
<evidence type="ECO:0000256" key="7">
    <source>
        <dbReference type="ARBA" id="ARBA00023098"/>
    </source>
</evidence>
<dbReference type="GO" id="GO:0016020">
    <property type="term" value="C:membrane"/>
    <property type="evidence" value="ECO:0007669"/>
    <property type="project" value="GOC"/>
</dbReference>
<dbReference type="PANTHER" id="PTHR30272">
    <property type="entry name" value="3-HYDROXYACYL-[ACYL-CARRIER-PROTEIN] DEHYDRATASE"/>
    <property type="match status" value="1"/>
</dbReference>
<dbReference type="GO" id="GO:0006633">
    <property type="term" value="P:fatty acid biosynthetic process"/>
    <property type="evidence" value="ECO:0007669"/>
    <property type="project" value="InterPro"/>
</dbReference>
<dbReference type="SUPFAM" id="SSF54637">
    <property type="entry name" value="Thioesterase/thiol ester dehydrase-isomerase"/>
    <property type="match status" value="1"/>
</dbReference>
<dbReference type="PANTHER" id="PTHR30272:SF1">
    <property type="entry name" value="3-HYDROXYACYL-[ACYL-CARRIER-PROTEIN] DEHYDRATASE"/>
    <property type="match status" value="1"/>
</dbReference>
<organism evidence="10 11">
    <name type="scientific">candidate division GN15 bacterium</name>
    <dbReference type="NCBI Taxonomy" id="2072418"/>
    <lineage>
        <taxon>Bacteria</taxon>
        <taxon>candidate division GN15</taxon>
    </lineage>
</organism>
<gene>
    <name evidence="10" type="primary">fabZ</name>
    <name evidence="10" type="ORF">C3F09_09325</name>
</gene>
<dbReference type="NCBIfam" id="TIGR01750">
    <property type="entry name" value="fabZ"/>
    <property type="match status" value="1"/>
</dbReference>
<evidence type="ECO:0000256" key="6">
    <source>
        <dbReference type="ARBA" id="ARBA00022556"/>
    </source>
</evidence>
<dbReference type="FunFam" id="3.10.129.10:FF:000001">
    <property type="entry name" value="3-hydroxyacyl-[acyl-carrier-protein] dehydratase FabZ"/>
    <property type="match status" value="1"/>
</dbReference>
<evidence type="ECO:0000256" key="5">
    <source>
        <dbReference type="ARBA" id="ARBA00022516"/>
    </source>
</evidence>
<evidence type="ECO:0000256" key="2">
    <source>
        <dbReference type="ARBA" id="ARBA00004496"/>
    </source>
</evidence>
<evidence type="ECO:0000256" key="9">
    <source>
        <dbReference type="ARBA" id="ARBA00025049"/>
    </source>
</evidence>
<keyword evidence="7" id="KW-0443">Lipid metabolism</keyword>
<dbReference type="GO" id="GO:0103117">
    <property type="term" value="F:UDP-3-O-acyl-N-acetylglucosamine deacetylase activity"/>
    <property type="evidence" value="ECO:0007669"/>
    <property type="project" value="InterPro"/>
</dbReference>
<comment type="subcellular location">
    <subcellularLocation>
        <location evidence="2">Cytoplasm</location>
    </subcellularLocation>
</comment>
<comment type="function">
    <text evidence="1">Catalyzes the hydrolysis of UDP-3-O-myristoyl-N-acetylglucosamine to form UDP-3-O-myristoylglucosamine and acetate, the committed step in lipid A biosynthesis.</text>
</comment>
<evidence type="ECO:0000256" key="3">
    <source>
        <dbReference type="ARBA" id="ARBA00013167"/>
    </source>
</evidence>
<evidence type="ECO:0000256" key="4">
    <source>
        <dbReference type="ARBA" id="ARBA00022490"/>
    </source>
</evidence>
<keyword evidence="8" id="KW-0456">Lyase</keyword>
<dbReference type="GO" id="GO:0019171">
    <property type="term" value="F:(3R)-hydroxyacyl-[acyl-carrier-protein] dehydratase activity"/>
    <property type="evidence" value="ECO:0007669"/>
    <property type="project" value="UniProtKB-EC"/>
</dbReference>
<dbReference type="HAMAP" id="MF_00406">
    <property type="entry name" value="FabZ"/>
    <property type="match status" value="1"/>
</dbReference>
<dbReference type="Pfam" id="PF07977">
    <property type="entry name" value="FabA"/>
    <property type="match status" value="1"/>
</dbReference>
<dbReference type="Gene3D" id="3.10.129.10">
    <property type="entry name" value="Hotdog Thioesterase"/>
    <property type="match status" value="1"/>
</dbReference>
<evidence type="ECO:0000313" key="11">
    <source>
        <dbReference type="Proteomes" id="UP000250918"/>
    </source>
</evidence>
<name>A0A855X245_9BACT</name>